<proteinExistence type="predicted"/>
<comment type="caution">
    <text evidence="1">The sequence shown here is derived from an EMBL/GenBank/DDBJ whole genome shotgun (WGS) entry which is preliminary data.</text>
</comment>
<dbReference type="Proteomes" id="UP001281147">
    <property type="component" value="Unassembled WGS sequence"/>
</dbReference>
<accession>A0ACC3MP10</accession>
<name>A0ACC3MP10_9PEZI</name>
<evidence type="ECO:0000313" key="1">
    <source>
        <dbReference type="EMBL" id="KAK3699209.1"/>
    </source>
</evidence>
<protein>
    <submittedName>
        <fullName evidence="1">Uncharacterized protein</fullName>
    </submittedName>
</protein>
<reference evidence="1" key="1">
    <citation type="submission" date="2023-07" db="EMBL/GenBank/DDBJ databases">
        <title>Black Yeasts Isolated from many extreme environments.</title>
        <authorList>
            <person name="Coleine C."/>
            <person name="Stajich J.E."/>
            <person name="Selbmann L."/>
        </authorList>
    </citation>
    <scope>NUCLEOTIDE SEQUENCE</scope>
    <source>
        <strain evidence="1">CCFEE 5714</strain>
    </source>
</reference>
<evidence type="ECO:0000313" key="2">
    <source>
        <dbReference type="Proteomes" id="UP001281147"/>
    </source>
</evidence>
<dbReference type="EMBL" id="JAUTXU010000200">
    <property type="protein sequence ID" value="KAK3699209.1"/>
    <property type="molecule type" value="Genomic_DNA"/>
</dbReference>
<gene>
    <name evidence="1" type="ORF">LTR37_016570</name>
</gene>
<sequence>MSDEESCETPTPPVDLLSFVDFVRNDLDGTTSALNTYAGELGALPLSKWQDAVIYAHERLQWMDGELQRLGYRCTHTASVEVMLPYTGQELGDELQGWRASYQIDTADERDLRLALVESVMAFRCRAIVVERVTRWLRERWMESHGLAEADMQAPAAGEDDLRPTTIRFGLNSMRSWTW</sequence>
<organism evidence="1 2">
    <name type="scientific">Vermiconidia calcicola</name>
    <dbReference type="NCBI Taxonomy" id="1690605"/>
    <lineage>
        <taxon>Eukaryota</taxon>
        <taxon>Fungi</taxon>
        <taxon>Dikarya</taxon>
        <taxon>Ascomycota</taxon>
        <taxon>Pezizomycotina</taxon>
        <taxon>Dothideomycetes</taxon>
        <taxon>Dothideomycetidae</taxon>
        <taxon>Mycosphaerellales</taxon>
        <taxon>Extremaceae</taxon>
        <taxon>Vermiconidia</taxon>
    </lineage>
</organism>
<keyword evidence="2" id="KW-1185">Reference proteome</keyword>